<feature type="transmembrane region" description="Helical" evidence="1">
    <location>
        <begin position="168"/>
        <end position="191"/>
    </location>
</feature>
<reference evidence="2" key="1">
    <citation type="submission" date="2021-01" db="EMBL/GenBank/DDBJ databases">
        <authorList>
            <person name="Corre E."/>
            <person name="Pelletier E."/>
            <person name="Niang G."/>
            <person name="Scheremetjew M."/>
            <person name="Finn R."/>
            <person name="Kale V."/>
            <person name="Holt S."/>
            <person name="Cochrane G."/>
            <person name="Meng A."/>
            <person name="Brown T."/>
            <person name="Cohen L."/>
        </authorList>
    </citation>
    <scope>NUCLEOTIDE SEQUENCE</scope>
    <source>
        <strain evidence="2">OF101</strain>
    </source>
</reference>
<keyword evidence="1" id="KW-0472">Membrane</keyword>
<dbReference type="EMBL" id="HBGE01106297">
    <property type="protein sequence ID" value="CAD9186651.1"/>
    <property type="molecule type" value="Transcribed_RNA"/>
</dbReference>
<evidence type="ECO:0000256" key="1">
    <source>
        <dbReference type="SAM" id="Phobius"/>
    </source>
</evidence>
<evidence type="ECO:0008006" key="3">
    <source>
        <dbReference type="Google" id="ProtNLM"/>
    </source>
</evidence>
<dbReference type="InterPro" id="IPR037997">
    <property type="entry name" value="Dgk1-like"/>
</dbReference>
<organism evidence="2">
    <name type="scientific">Alexandrium catenella</name>
    <name type="common">Red tide dinoflagellate</name>
    <name type="synonym">Gonyaulax catenella</name>
    <dbReference type="NCBI Taxonomy" id="2925"/>
    <lineage>
        <taxon>Eukaryota</taxon>
        <taxon>Sar</taxon>
        <taxon>Alveolata</taxon>
        <taxon>Dinophyceae</taxon>
        <taxon>Gonyaulacales</taxon>
        <taxon>Pyrocystaceae</taxon>
        <taxon>Alexandrium</taxon>
    </lineage>
</organism>
<dbReference type="PANTHER" id="PTHR31303">
    <property type="entry name" value="CTP-DEPENDENT DIACYLGLYCEROL KINASE 1"/>
    <property type="match status" value="1"/>
</dbReference>
<name>A0A7S1S776_ALECA</name>
<dbReference type="AlphaFoldDB" id="A0A7S1S776"/>
<gene>
    <name evidence="2" type="ORF">ACAT0790_LOCUS63425</name>
</gene>
<dbReference type="PANTHER" id="PTHR31303:SF1">
    <property type="entry name" value="CTP-DEPENDENT DIACYLGLYCEROL KINASE 1"/>
    <property type="match status" value="1"/>
</dbReference>
<proteinExistence type="predicted"/>
<evidence type="ECO:0000313" key="2">
    <source>
        <dbReference type="EMBL" id="CAD9186651.1"/>
    </source>
</evidence>
<feature type="transmembrane region" description="Helical" evidence="1">
    <location>
        <begin position="85"/>
        <end position="105"/>
    </location>
</feature>
<protein>
    <recommendedName>
        <fullName evidence="3">Dolichol kinase</fullName>
    </recommendedName>
</protein>
<sequence>MSALATSEAMPNTTYCKVWATTEEVSPLPSEPFLTAYMVVLALSALVLLVAIKHLGPTQIKRILKDAGVAIHKVTKTAREIERKIFHLCGLLVPLIYQVLLQYGFTQTDCARICWAITVVGCTSDMMRVHIPFVQRNWPLKDILREKEQTQLCGGSYFALGCTLSLHFFAPVIAMTSIIFLVLGDMSAALIGRSFGQSVCSMKIGPGSKKSVEGSAAMFLVCLIFGCTIFSQVHLREYAVFFAALAATLTELYEPFGINDNVSIPVLSSLALTFGFARIYSCEPTQNPLLWYAKNS</sequence>
<keyword evidence="1" id="KW-1133">Transmembrane helix</keyword>
<feature type="transmembrane region" description="Helical" evidence="1">
    <location>
        <begin position="34"/>
        <end position="52"/>
    </location>
</feature>
<accession>A0A7S1S776</accession>
<keyword evidence="1" id="KW-0812">Transmembrane</keyword>
<dbReference type="GO" id="GO:0004143">
    <property type="term" value="F:ATP-dependent diacylglycerol kinase activity"/>
    <property type="evidence" value="ECO:0007669"/>
    <property type="project" value="InterPro"/>
</dbReference>
<feature type="transmembrane region" description="Helical" evidence="1">
    <location>
        <begin position="212"/>
        <end position="233"/>
    </location>
</feature>